<comment type="catalytic activity">
    <reaction evidence="9">
        <text>N(6)-[(R)-dihydrolipoyl]-L-lysyl-[protein] + 2-methylpropanoyl-CoA = N(6)-[(R)-S(8)-2-methylpropanoyldihydrolipoyl]-L-lysyl-[protein] + CoA</text>
        <dbReference type="Rhea" id="RHEA:18865"/>
        <dbReference type="Rhea" id="RHEA-COMP:10475"/>
        <dbReference type="Rhea" id="RHEA-COMP:10497"/>
        <dbReference type="ChEBI" id="CHEBI:57287"/>
        <dbReference type="ChEBI" id="CHEBI:57338"/>
        <dbReference type="ChEBI" id="CHEBI:83100"/>
        <dbReference type="ChEBI" id="CHEBI:83142"/>
        <dbReference type="EC" id="2.3.1.168"/>
    </reaction>
    <physiologicalReaction direction="left-to-right" evidence="9">
        <dbReference type="Rhea" id="RHEA:18866"/>
    </physiologicalReaction>
</comment>
<dbReference type="InterPro" id="IPR036625">
    <property type="entry name" value="E3-bd_dom_sf"/>
</dbReference>
<evidence type="ECO:0000256" key="5">
    <source>
        <dbReference type="ARBA" id="ARBA00022823"/>
    </source>
</evidence>
<dbReference type="FunFam" id="2.40.50.100:FF:000013">
    <property type="entry name" value="Dihydrolipoamide acetyltransferase component of pyruvate dehydrogenase complex"/>
    <property type="match status" value="1"/>
</dbReference>
<evidence type="ECO:0000256" key="8">
    <source>
        <dbReference type="ARBA" id="ARBA00023315"/>
    </source>
</evidence>
<dbReference type="SUPFAM" id="SSF52777">
    <property type="entry name" value="CoA-dependent acyltransferases"/>
    <property type="match status" value="1"/>
</dbReference>
<dbReference type="CDD" id="cd06849">
    <property type="entry name" value="lipoyl_domain"/>
    <property type="match status" value="1"/>
</dbReference>
<keyword evidence="6" id="KW-0809">Transit peptide</keyword>
<keyword evidence="7" id="KW-0496">Mitochondrion</keyword>
<keyword evidence="4 10" id="KW-0808">Transferase</keyword>
<comment type="similarity">
    <text evidence="3 10">Belongs to the 2-oxoacid dehydrogenase family.</text>
</comment>
<evidence type="ECO:0000256" key="2">
    <source>
        <dbReference type="ARBA" id="ARBA00004305"/>
    </source>
</evidence>
<dbReference type="SUPFAM" id="SSF51230">
    <property type="entry name" value="Single hybrid motif"/>
    <property type="match status" value="1"/>
</dbReference>
<feature type="domain" description="Peripheral subunit-binding (PSBD)" evidence="13">
    <location>
        <begin position="188"/>
        <end position="225"/>
    </location>
</feature>
<dbReference type="InterPro" id="IPR004167">
    <property type="entry name" value="PSBD"/>
</dbReference>
<evidence type="ECO:0000259" key="12">
    <source>
        <dbReference type="PROSITE" id="PS50968"/>
    </source>
</evidence>
<dbReference type="GO" id="GO:0005829">
    <property type="term" value="C:cytosol"/>
    <property type="evidence" value="ECO:0007669"/>
    <property type="project" value="UniProtKB-ARBA"/>
</dbReference>
<dbReference type="InterPro" id="IPR050743">
    <property type="entry name" value="2-oxoacid_DH_E2_comp"/>
</dbReference>
<dbReference type="EMBL" id="LR784364">
    <property type="protein sequence ID" value="CAB3236284.1"/>
    <property type="molecule type" value="mRNA"/>
</dbReference>
<feature type="domain" description="Lipoyl-binding" evidence="12">
    <location>
        <begin position="65"/>
        <end position="140"/>
    </location>
</feature>
<dbReference type="Gene3D" id="4.10.320.10">
    <property type="entry name" value="E3-binding domain"/>
    <property type="match status" value="1"/>
</dbReference>
<keyword evidence="5 10" id="KW-0450">Lipoyl</keyword>
<dbReference type="PROSITE" id="PS50968">
    <property type="entry name" value="BIOTINYL_LIPOYL"/>
    <property type="match status" value="1"/>
</dbReference>
<dbReference type="EC" id="2.3.1.-" evidence="10"/>
<dbReference type="GO" id="GO:0005759">
    <property type="term" value="C:mitochondrial matrix"/>
    <property type="evidence" value="ECO:0007669"/>
    <property type="project" value="UniProtKB-SubCell"/>
</dbReference>
<dbReference type="Pfam" id="PF00198">
    <property type="entry name" value="2-oxoacid_dh"/>
    <property type="match status" value="1"/>
</dbReference>
<dbReference type="AlphaFoldDB" id="A0A6F9DB43"/>
<gene>
    <name evidence="14" type="primary">Dbt</name>
</gene>
<dbReference type="PROSITE" id="PS00189">
    <property type="entry name" value="LIPOYL"/>
    <property type="match status" value="1"/>
</dbReference>
<dbReference type="InterPro" id="IPR011053">
    <property type="entry name" value="Single_hybrid_motif"/>
</dbReference>
<name>A0A6F9DB43_9ASCI</name>
<comment type="cofactor">
    <cofactor evidence="1 10">
        <name>(R)-lipoate</name>
        <dbReference type="ChEBI" id="CHEBI:83088"/>
    </cofactor>
</comment>
<dbReference type="PANTHER" id="PTHR43178">
    <property type="entry name" value="DIHYDROLIPOAMIDE ACETYLTRANSFERASE COMPONENT OF PYRUVATE DEHYDROGENASE COMPLEX"/>
    <property type="match status" value="1"/>
</dbReference>
<dbReference type="Pfam" id="PF00364">
    <property type="entry name" value="Biotin_lipoyl"/>
    <property type="match status" value="1"/>
</dbReference>
<protein>
    <recommendedName>
        <fullName evidence="10">Dihydrolipoamide acetyltransferase component of pyruvate dehydrogenase complex</fullName>
        <ecNumber evidence="10">2.3.1.-</ecNumber>
    </recommendedName>
</protein>
<dbReference type="InterPro" id="IPR003016">
    <property type="entry name" value="2-oxoA_DH_lipoyl-BS"/>
</dbReference>
<evidence type="ECO:0000256" key="7">
    <source>
        <dbReference type="ARBA" id="ARBA00023128"/>
    </source>
</evidence>
<comment type="subcellular location">
    <subcellularLocation>
        <location evidence="2">Mitochondrion matrix</location>
    </subcellularLocation>
</comment>
<evidence type="ECO:0000256" key="9">
    <source>
        <dbReference type="ARBA" id="ARBA00051775"/>
    </source>
</evidence>
<evidence type="ECO:0000256" key="1">
    <source>
        <dbReference type="ARBA" id="ARBA00001938"/>
    </source>
</evidence>
<evidence type="ECO:0000256" key="6">
    <source>
        <dbReference type="ARBA" id="ARBA00022946"/>
    </source>
</evidence>
<dbReference type="Gene3D" id="2.40.50.100">
    <property type="match status" value="1"/>
</dbReference>
<dbReference type="PANTHER" id="PTHR43178:SF5">
    <property type="entry name" value="LIPOAMIDE ACYLTRANSFERASE COMPONENT OF BRANCHED-CHAIN ALPHA-KETO ACID DEHYDROGENASE COMPLEX, MITOCHONDRIAL"/>
    <property type="match status" value="1"/>
</dbReference>
<accession>A0A6F9DB43</accession>
<sequence>MQRLQRSVFQRSSFIAATIRHKSRSSLPSRCSIHPKPTIIKQQPKTLFHNISRTFYTSRSAWESTVAFKLSDIGEGIKEVEVLEWYVNVGDTVEQFDNICEVQSDKASVTITSRYDGVITKQYYAVGDIAQVGDALVDIKVESEETATEDAAESSQEPTQDSAEPLTPEKIIPSSVESPAAVTSDKVLATPAVRHMAKSNNINLSLIQGTGKDGRVLKEDLLQHIDESTTSAVPKPPPSPKVVPLAEDKIEPIKGIRKAMFTSMTAALAIPAFGYNDEYDMTRMVELRKHLKKEVKHAIGGKLSFMPFIVKATSLALAKYPILNSQIDGQNLIYKADHNISLAVDTPDGLLVPSIKQVQNLTILEIAAELNRLQEAGLNNRLSPNDLAGGTFSLSNVGNLGGTYMRPVIFPPQVAIGALGRIQALPRFDHHDNVTKQHIMCVSWSGDHRVIEGATMARFSNELKHYLEDPGKMLLHLK</sequence>
<dbReference type="FunFam" id="4.10.320.10:FF:000002">
    <property type="entry name" value="Dihydrolipoamide acetyltransferase component of pyruvate dehydrogenase complex"/>
    <property type="match status" value="1"/>
</dbReference>
<dbReference type="GO" id="GO:0031405">
    <property type="term" value="F:lipoic acid binding"/>
    <property type="evidence" value="ECO:0007669"/>
    <property type="project" value="TreeGrafter"/>
</dbReference>
<evidence type="ECO:0000256" key="3">
    <source>
        <dbReference type="ARBA" id="ARBA00007317"/>
    </source>
</evidence>
<reference evidence="14" key="1">
    <citation type="submission" date="2020-04" db="EMBL/GenBank/DDBJ databases">
        <authorList>
            <person name="Neveu A P."/>
        </authorList>
    </citation>
    <scope>NUCLEOTIDE SEQUENCE</scope>
    <source>
        <tissue evidence="14">Whole embryo</tissue>
    </source>
</reference>
<evidence type="ECO:0000256" key="4">
    <source>
        <dbReference type="ARBA" id="ARBA00022679"/>
    </source>
</evidence>
<dbReference type="InterPro" id="IPR023213">
    <property type="entry name" value="CAT-like_dom_sf"/>
</dbReference>
<keyword evidence="8 10" id="KW-0012">Acyltransferase</keyword>
<evidence type="ECO:0000256" key="10">
    <source>
        <dbReference type="RuleBase" id="RU003423"/>
    </source>
</evidence>
<dbReference type="GO" id="GO:0016407">
    <property type="term" value="F:acetyltransferase activity"/>
    <property type="evidence" value="ECO:0007669"/>
    <property type="project" value="TreeGrafter"/>
</dbReference>
<dbReference type="InterPro" id="IPR000089">
    <property type="entry name" value="Biotin_lipoyl"/>
</dbReference>
<organism evidence="14">
    <name type="scientific">Phallusia mammillata</name>
    <dbReference type="NCBI Taxonomy" id="59560"/>
    <lineage>
        <taxon>Eukaryota</taxon>
        <taxon>Metazoa</taxon>
        <taxon>Chordata</taxon>
        <taxon>Tunicata</taxon>
        <taxon>Ascidiacea</taxon>
        <taxon>Phlebobranchia</taxon>
        <taxon>Ascidiidae</taxon>
        <taxon>Phallusia</taxon>
    </lineage>
</organism>
<dbReference type="PROSITE" id="PS51826">
    <property type="entry name" value="PSBD"/>
    <property type="match status" value="1"/>
</dbReference>
<dbReference type="FunFam" id="3.30.559.10:FF:000027">
    <property type="entry name" value="Dihydrolipoamide acetyltransferase component of pyruvate dehydrogenase complex"/>
    <property type="match status" value="1"/>
</dbReference>
<proteinExistence type="evidence at transcript level"/>
<evidence type="ECO:0000259" key="13">
    <source>
        <dbReference type="PROSITE" id="PS51826"/>
    </source>
</evidence>
<evidence type="ECO:0000256" key="11">
    <source>
        <dbReference type="SAM" id="MobiDB-lite"/>
    </source>
</evidence>
<dbReference type="SUPFAM" id="SSF47005">
    <property type="entry name" value="Peripheral subunit-binding domain of 2-oxo acid dehydrogenase complex"/>
    <property type="match status" value="1"/>
</dbReference>
<feature type="region of interest" description="Disordered" evidence="11">
    <location>
        <begin position="144"/>
        <end position="167"/>
    </location>
</feature>
<evidence type="ECO:0000313" key="14">
    <source>
        <dbReference type="EMBL" id="CAB3236284.1"/>
    </source>
</evidence>
<dbReference type="GO" id="GO:0043754">
    <property type="term" value="F:dihydrolipoamide branched chain acyltransferase activity"/>
    <property type="evidence" value="ECO:0007669"/>
    <property type="project" value="UniProtKB-EC"/>
</dbReference>
<dbReference type="Pfam" id="PF02817">
    <property type="entry name" value="E3_binding"/>
    <property type="match status" value="1"/>
</dbReference>
<dbReference type="Gene3D" id="3.30.559.10">
    <property type="entry name" value="Chloramphenicol acetyltransferase-like domain"/>
    <property type="match status" value="1"/>
</dbReference>
<dbReference type="InterPro" id="IPR001078">
    <property type="entry name" value="2-oxoacid_DH_actylTfrase"/>
</dbReference>